<dbReference type="PROSITE" id="PS50206">
    <property type="entry name" value="RHODANESE_3"/>
    <property type="match status" value="2"/>
</dbReference>
<reference evidence="4 5" key="2">
    <citation type="journal article" date="2016" name="Int. J. Syst. Evol. Microbiol.">
        <title>Flavisolibacter tropicus sp. nov., isolated from tropical soil.</title>
        <authorList>
            <person name="Lee J.J."/>
            <person name="Kang M.S."/>
            <person name="Kim G.S."/>
            <person name="Lee C.S."/>
            <person name="Lim S."/>
            <person name="Lee J."/>
            <person name="Roh S.H."/>
            <person name="Kang H."/>
            <person name="Ha J.M."/>
            <person name="Bae S."/>
            <person name="Jung H.Y."/>
            <person name="Kim M.K."/>
        </authorList>
    </citation>
    <scope>NUCLEOTIDE SEQUENCE [LARGE SCALE GENOMIC DNA]</scope>
    <source>
        <strain evidence="4 5">LCS9</strain>
    </source>
</reference>
<evidence type="ECO:0000256" key="1">
    <source>
        <dbReference type="ARBA" id="ARBA00022679"/>
    </source>
</evidence>
<dbReference type="InterPro" id="IPR036873">
    <property type="entry name" value="Rhodanese-like_dom_sf"/>
</dbReference>
<organism evidence="4 5">
    <name type="scientific">Flavisolibacter tropicus</name>
    <dbReference type="NCBI Taxonomy" id="1492898"/>
    <lineage>
        <taxon>Bacteria</taxon>
        <taxon>Pseudomonadati</taxon>
        <taxon>Bacteroidota</taxon>
        <taxon>Chitinophagia</taxon>
        <taxon>Chitinophagales</taxon>
        <taxon>Chitinophagaceae</taxon>
        <taxon>Flavisolibacter</taxon>
    </lineage>
</organism>
<dbReference type="InterPro" id="IPR045078">
    <property type="entry name" value="TST/MPST-like"/>
</dbReference>
<dbReference type="CDD" id="cd01448">
    <property type="entry name" value="TST_Repeat_1"/>
    <property type="match status" value="1"/>
</dbReference>
<evidence type="ECO:0000256" key="2">
    <source>
        <dbReference type="ARBA" id="ARBA00022737"/>
    </source>
</evidence>
<dbReference type="Proteomes" id="UP000077177">
    <property type="component" value="Chromosome"/>
</dbReference>
<evidence type="ECO:0000313" key="5">
    <source>
        <dbReference type="Proteomes" id="UP000077177"/>
    </source>
</evidence>
<dbReference type="KEGG" id="fla:SY85_22205"/>
<dbReference type="GO" id="GO:0004792">
    <property type="term" value="F:thiosulfate-cyanide sulfurtransferase activity"/>
    <property type="evidence" value="ECO:0007669"/>
    <property type="project" value="TreeGrafter"/>
</dbReference>
<accession>A0A172U0Y6</accession>
<evidence type="ECO:0000259" key="3">
    <source>
        <dbReference type="PROSITE" id="PS50206"/>
    </source>
</evidence>
<dbReference type="AlphaFoldDB" id="A0A172U0Y6"/>
<keyword evidence="1 4" id="KW-0808">Transferase</keyword>
<dbReference type="RefSeq" id="WP_066407867.1">
    <property type="nucleotide sequence ID" value="NZ_CP011390.1"/>
</dbReference>
<dbReference type="CDD" id="cd01449">
    <property type="entry name" value="TST_Repeat_2"/>
    <property type="match status" value="1"/>
</dbReference>
<dbReference type="PATRIC" id="fig|1492898.3.peg.4822"/>
<gene>
    <name evidence="4" type="ORF">SY85_22205</name>
</gene>
<dbReference type="Gene3D" id="3.40.250.10">
    <property type="entry name" value="Rhodanese-like domain"/>
    <property type="match status" value="2"/>
</dbReference>
<sequence length="287" mass="30889">MNAKPLFPTPIISIKQFQTLAAENYILIDARSGPQAISQYQAGHLPHAQFVDLDQDLAEKPEDAAKGGRHPLPSISSFAALLGCLGITPSSTVVVYDDKSGANAAARFWWMLRATGHSNVYVLDGGLQAAVAAGIALTTEVTHPKATMPYPVTDWQLPTASIETVEAVSKNPDYVVIDVRDAYRYRGESEPIDLVAGHIPGAINIPFSQNLNAQNDFRTGDELAQTYKPVVGDRSMDHIIVHCGSGVTACHTLLALEQAGMPGAQLYVGSWGEWSRTDRPINTGDKP</sequence>
<dbReference type="EMBL" id="CP011390">
    <property type="protein sequence ID" value="ANE52784.1"/>
    <property type="molecule type" value="Genomic_DNA"/>
</dbReference>
<feature type="domain" description="Rhodanese" evidence="3">
    <location>
        <begin position="170"/>
        <end position="283"/>
    </location>
</feature>
<evidence type="ECO:0000313" key="4">
    <source>
        <dbReference type="EMBL" id="ANE52784.1"/>
    </source>
</evidence>
<dbReference type="PANTHER" id="PTHR11364">
    <property type="entry name" value="THIOSULFATE SULFERTANSFERASE"/>
    <property type="match status" value="1"/>
</dbReference>
<protein>
    <submittedName>
        <fullName evidence="4">Sulfurtransferase</fullName>
    </submittedName>
</protein>
<dbReference type="SMART" id="SM00450">
    <property type="entry name" value="RHOD"/>
    <property type="match status" value="2"/>
</dbReference>
<dbReference type="PANTHER" id="PTHR11364:SF27">
    <property type="entry name" value="SULFURTRANSFERASE"/>
    <property type="match status" value="1"/>
</dbReference>
<dbReference type="InterPro" id="IPR001763">
    <property type="entry name" value="Rhodanese-like_dom"/>
</dbReference>
<dbReference type="Pfam" id="PF00581">
    <property type="entry name" value="Rhodanese"/>
    <property type="match status" value="2"/>
</dbReference>
<feature type="domain" description="Rhodanese" evidence="3">
    <location>
        <begin position="21"/>
        <end position="139"/>
    </location>
</feature>
<keyword evidence="5" id="KW-1185">Reference proteome</keyword>
<keyword evidence="2" id="KW-0677">Repeat</keyword>
<dbReference type="STRING" id="1492898.SY85_22205"/>
<dbReference type="SUPFAM" id="SSF52821">
    <property type="entry name" value="Rhodanese/Cell cycle control phosphatase"/>
    <property type="match status" value="2"/>
</dbReference>
<name>A0A172U0Y6_9BACT</name>
<proteinExistence type="predicted"/>
<reference evidence="5" key="1">
    <citation type="submission" date="2015-01" db="EMBL/GenBank/DDBJ databases">
        <title>Flavisolibacter sp./LCS9/ whole genome sequencing.</title>
        <authorList>
            <person name="Kim M.K."/>
            <person name="Srinivasan S."/>
            <person name="Lee J.-J."/>
        </authorList>
    </citation>
    <scope>NUCLEOTIDE SEQUENCE [LARGE SCALE GENOMIC DNA]</scope>
    <source>
        <strain evidence="5">LCS9</strain>
    </source>
</reference>
<dbReference type="OrthoDB" id="9770030at2"/>